<feature type="compositionally biased region" description="Low complexity" evidence="1">
    <location>
        <begin position="75"/>
        <end position="85"/>
    </location>
</feature>
<keyword evidence="2" id="KW-0472">Membrane</keyword>
<feature type="transmembrane region" description="Helical" evidence="2">
    <location>
        <begin position="378"/>
        <end position="407"/>
    </location>
</feature>
<dbReference type="GeneID" id="55564565"/>
<evidence type="ECO:0000256" key="2">
    <source>
        <dbReference type="SAM" id="Phobius"/>
    </source>
</evidence>
<gene>
    <name evidence="3" type="ORF">NCTC11820_00284</name>
</gene>
<keyword evidence="2" id="KW-1133">Transmembrane helix</keyword>
<feature type="transmembrane region" description="Helical" evidence="2">
    <location>
        <begin position="141"/>
        <end position="165"/>
    </location>
</feature>
<dbReference type="EMBL" id="UASJ01000001">
    <property type="protein sequence ID" value="SQB63503.1"/>
    <property type="molecule type" value="Genomic_DNA"/>
</dbReference>
<feature type="region of interest" description="Disordered" evidence="1">
    <location>
        <begin position="1"/>
        <end position="98"/>
    </location>
</feature>
<feature type="compositionally biased region" description="Pro residues" evidence="1">
    <location>
        <begin position="64"/>
        <end position="74"/>
    </location>
</feature>
<dbReference type="RefSeq" id="WP_013188751.1">
    <property type="nucleotide sequence ID" value="NZ_CAMYEK010000002.1"/>
</dbReference>
<feature type="transmembrane region" description="Helical" evidence="2">
    <location>
        <begin position="337"/>
        <end position="366"/>
    </location>
</feature>
<evidence type="ECO:0000313" key="3">
    <source>
        <dbReference type="EMBL" id="SQB63503.1"/>
    </source>
</evidence>
<reference evidence="3 4" key="1">
    <citation type="submission" date="2018-06" db="EMBL/GenBank/DDBJ databases">
        <authorList>
            <consortium name="Pathogen Informatics"/>
            <person name="Doyle S."/>
        </authorList>
    </citation>
    <scope>NUCLEOTIDE SEQUENCE [LARGE SCALE GENOMIC DNA]</scope>
    <source>
        <strain evidence="3 4">NCTC11820</strain>
    </source>
</reference>
<feature type="compositionally biased region" description="Polar residues" evidence="1">
    <location>
        <begin position="45"/>
        <end position="63"/>
    </location>
</feature>
<feature type="compositionally biased region" description="Polar residues" evidence="1">
    <location>
        <begin position="86"/>
        <end position="98"/>
    </location>
</feature>
<proteinExistence type="predicted"/>
<feature type="transmembrane region" description="Helical" evidence="2">
    <location>
        <begin position="281"/>
        <end position="306"/>
    </location>
</feature>
<keyword evidence="2" id="KW-0812">Transmembrane</keyword>
<dbReference type="AlphaFoldDB" id="A0A2X2YKR7"/>
<dbReference type="OMA" id="WSKEQPP"/>
<sequence>MSNNTYSPQDTPPGSNSGETAPAPGQVSPISPESSFVPPTPPTPGSFQTGSWTLTPEDSTSKPPSFPNPLPTPDPAAAAPQTSAPNFGTNSTNAMNSTNGAGFDPYGLNYQQVQPGIIPLRPLKLGDIYNGAFSAIRQAPAVMFGLVLALWAVLGGLTGALLHLLTPDLNTYMANDFNLDSTDAPMDGLLEFTESTMLIGVITSLLQMFIVFMTLGICVAGLGPLVLGRRPSVADVWQTLKGHVWGIVGYSLLLILGSVVLLGLGLLPLGGFFLINIKDVGASLGLLGLTFLTLIAVAVFSAWLYIKLVFAIPTAVMEDIGIIPALKRSWKLTKGSFWKIFGVILLTSLIVSFLANGLNVVISLIISASMMVSQNFSALMTLSAVLSTIITGLAMPFYGAVLGLLYIDTRMRREGLAVSLLQAAQQG</sequence>
<evidence type="ECO:0000313" key="4">
    <source>
        <dbReference type="Proteomes" id="UP000250245"/>
    </source>
</evidence>
<accession>A0A2X2YKR7</accession>
<feature type="transmembrane region" description="Helical" evidence="2">
    <location>
        <begin position="197"/>
        <end position="227"/>
    </location>
</feature>
<feature type="compositionally biased region" description="Polar residues" evidence="1">
    <location>
        <begin position="1"/>
        <end position="19"/>
    </location>
</feature>
<evidence type="ECO:0000256" key="1">
    <source>
        <dbReference type="SAM" id="MobiDB-lite"/>
    </source>
</evidence>
<name>A0A2X2YKR7_9ACTO</name>
<organism evidence="3 4">
    <name type="scientific">Mobiluncus curtisii</name>
    <dbReference type="NCBI Taxonomy" id="2051"/>
    <lineage>
        <taxon>Bacteria</taxon>
        <taxon>Bacillati</taxon>
        <taxon>Actinomycetota</taxon>
        <taxon>Actinomycetes</taxon>
        <taxon>Actinomycetales</taxon>
        <taxon>Actinomycetaceae</taxon>
        <taxon>Mobiluncus</taxon>
    </lineage>
</organism>
<dbReference type="Proteomes" id="UP000250245">
    <property type="component" value="Unassembled WGS sequence"/>
</dbReference>
<protein>
    <submittedName>
        <fullName evidence="3">Membrane domain of glycerophosphoryl diester phosphodiesterase</fullName>
    </submittedName>
</protein>
<feature type="transmembrane region" description="Helical" evidence="2">
    <location>
        <begin position="247"/>
        <end position="275"/>
    </location>
</feature>